<accession>A0A0E9U7B2</accession>
<keyword evidence="1" id="KW-0472">Membrane</keyword>
<dbReference type="EMBL" id="GBXM01046798">
    <property type="protein sequence ID" value="JAH61779.1"/>
    <property type="molecule type" value="Transcribed_RNA"/>
</dbReference>
<name>A0A0E9U7B2_ANGAN</name>
<reference evidence="2" key="1">
    <citation type="submission" date="2014-11" db="EMBL/GenBank/DDBJ databases">
        <authorList>
            <person name="Amaro Gonzalez C."/>
        </authorList>
    </citation>
    <scope>NUCLEOTIDE SEQUENCE</scope>
</reference>
<keyword evidence="1" id="KW-1133">Transmembrane helix</keyword>
<sequence length="45" mass="4967">MLGIGSMATCHLHPMHSESLLSLLFLLSGFYLTLKTSSINIMQKT</sequence>
<evidence type="ECO:0000313" key="2">
    <source>
        <dbReference type="EMBL" id="JAH61779.1"/>
    </source>
</evidence>
<proteinExistence type="predicted"/>
<keyword evidence="1" id="KW-0812">Transmembrane</keyword>
<evidence type="ECO:0000256" key="1">
    <source>
        <dbReference type="SAM" id="Phobius"/>
    </source>
</evidence>
<reference evidence="2" key="2">
    <citation type="journal article" date="2015" name="Fish Shellfish Immunol.">
        <title>Early steps in the European eel (Anguilla anguilla)-Vibrio vulnificus interaction in the gills: Role of the RtxA13 toxin.</title>
        <authorList>
            <person name="Callol A."/>
            <person name="Pajuelo D."/>
            <person name="Ebbesson L."/>
            <person name="Teles M."/>
            <person name="MacKenzie S."/>
            <person name="Amaro C."/>
        </authorList>
    </citation>
    <scope>NUCLEOTIDE SEQUENCE</scope>
</reference>
<protein>
    <submittedName>
        <fullName evidence="2">Uncharacterized protein</fullName>
    </submittedName>
</protein>
<feature type="transmembrane region" description="Helical" evidence="1">
    <location>
        <begin position="20"/>
        <end position="42"/>
    </location>
</feature>
<organism evidence="2">
    <name type="scientific">Anguilla anguilla</name>
    <name type="common">European freshwater eel</name>
    <name type="synonym">Muraena anguilla</name>
    <dbReference type="NCBI Taxonomy" id="7936"/>
    <lineage>
        <taxon>Eukaryota</taxon>
        <taxon>Metazoa</taxon>
        <taxon>Chordata</taxon>
        <taxon>Craniata</taxon>
        <taxon>Vertebrata</taxon>
        <taxon>Euteleostomi</taxon>
        <taxon>Actinopterygii</taxon>
        <taxon>Neopterygii</taxon>
        <taxon>Teleostei</taxon>
        <taxon>Anguilliformes</taxon>
        <taxon>Anguillidae</taxon>
        <taxon>Anguilla</taxon>
    </lineage>
</organism>
<dbReference type="AlphaFoldDB" id="A0A0E9U7B2"/>